<evidence type="ECO:0000256" key="2">
    <source>
        <dbReference type="ARBA" id="ARBA00007370"/>
    </source>
</evidence>
<keyword evidence="6" id="KW-0808">Transferase</keyword>
<sequence length="354" mass="38282">MATESFVIRTPCSSANIGPGFDVIGLALSMYLELHVTIDRSKQKSEYPLNCRVTYEGQGEDEISLDPDANLLTRVALYVLRCHDQRAFPVETHVHIKNPIPLGRGLGSSGAAVVAGVMLGKEVGGLHHLDNARLFDFCLMIERHPDNVGAALFGGFVGTYLQPLTPEDVARTEIPLAEVLPAPAGGVDTGSKPPDPPHGIGRHIEFPWAPEIKAVAIIPDFEVATAKARAVLPAQYPRSDVTFNLQRIALLPVALGQSPPNPDLIYLAMQDKLHQPYRQTLIPGLTEIVESMTPNTQPGLLGVCLSGAGPTILALATSNFEEIATRIIDRFTKQGIECSWKLLEPAEGTKVIRK</sequence>
<dbReference type="InterPro" id="IPR000870">
    <property type="entry name" value="Homoserine_kinase"/>
</dbReference>
<keyword evidence="13" id="KW-0753">Steroid metabolism</keyword>
<dbReference type="SUPFAM" id="SSF54211">
    <property type="entry name" value="Ribosomal protein S5 domain 2-like"/>
    <property type="match status" value="1"/>
</dbReference>
<evidence type="ECO:0000256" key="7">
    <source>
        <dbReference type="ARBA" id="ARBA00022697"/>
    </source>
</evidence>
<dbReference type="SUPFAM" id="SSF55060">
    <property type="entry name" value="GHMP Kinase, C-terminal domain"/>
    <property type="match status" value="1"/>
</dbReference>
<dbReference type="HAMAP" id="MF_00384">
    <property type="entry name" value="Homoser_kinase"/>
    <property type="match status" value="1"/>
</dbReference>
<evidence type="ECO:0000256" key="12">
    <source>
        <dbReference type="ARBA" id="ARBA00023166"/>
    </source>
</evidence>
<protein>
    <recommendedName>
        <fullName evidence="4">Homoserine kinase</fullName>
        <ecNumber evidence="3">2.7.1.39</ecNumber>
    </recommendedName>
</protein>
<dbReference type="GO" id="GO:0004413">
    <property type="term" value="F:homoserine kinase activity"/>
    <property type="evidence" value="ECO:0007669"/>
    <property type="project" value="UniProtKB-EC"/>
</dbReference>
<dbReference type="PROSITE" id="PS00627">
    <property type="entry name" value="GHMP_KINASES_ATP"/>
    <property type="match status" value="1"/>
</dbReference>
<comment type="pathway">
    <text evidence="1">Amino-acid biosynthesis; L-threonine biosynthesis; L-threonine from L-aspartate: step 4/5.</text>
</comment>
<dbReference type="GO" id="GO:0005524">
    <property type="term" value="F:ATP binding"/>
    <property type="evidence" value="ECO:0007669"/>
    <property type="project" value="UniProtKB-KW"/>
</dbReference>
<dbReference type="InterPro" id="IPR006203">
    <property type="entry name" value="GHMP_knse_ATP-bd_CS"/>
</dbReference>
<dbReference type="InterPro" id="IPR013750">
    <property type="entry name" value="GHMP_kinase_C_dom"/>
</dbReference>
<dbReference type="PIRSF" id="PIRSF000676">
    <property type="entry name" value="Homoser_kin"/>
    <property type="match status" value="1"/>
</dbReference>
<comment type="caution">
    <text evidence="18">The sequence shown here is derived from an EMBL/GenBank/DDBJ whole genome shotgun (WGS) entry which is preliminary data.</text>
</comment>
<comment type="function">
    <text evidence="15">Commits homoserine to the threonine biosynthesis pathway by catalyzing its O-phosphorylation.</text>
</comment>
<evidence type="ECO:0000259" key="17">
    <source>
        <dbReference type="Pfam" id="PF08544"/>
    </source>
</evidence>
<dbReference type="Proteomes" id="UP001174694">
    <property type="component" value="Unassembled WGS sequence"/>
</dbReference>
<evidence type="ECO:0000256" key="14">
    <source>
        <dbReference type="ARBA" id="ARBA00049913"/>
    </source>
</evidence>
<keyword evidence="11" id="KW-0756">Sterol biosynthesis</keyword>
<keyword evidence="11" id="KW-0444">Lipid biosynthesis</keyword>
<evidence type="ECO:0000259" key="16">
    <source>
        <dbReference type="Pfam" id="PF00288"/>
    </source>
</evidence>
<feature type="domain" description="GHMP kinase C-terminal" evidence="17">
    <location>
        <begin position="269"/>
        <end position="327"/>
    </location>
</feature>
<evidence type="ECO:0000313" key="18">
    <source>
        <dbReference type="EMBL" id="KAJ9156189.1"/>
    </source>
</evidence>
<comment type="similarity">
    <text evidence="2">Belongs to the GHMP kinase family. Homoserine kinase subfamily.</text>
</comment>
<dbReference type="PANTHER" id="PTHR20861:SF1">
    <property type="entry name" value="HOMOSERINE KINASE"/>
    <property type="match status" value="1"/>
</dbReference>
<keyword evidence="11" id="KW-0752">Steroid biosynthesis</keyword>
<dbReference type="GO" id="GO:0009088">
    <property type="term" value="P:threonine biosynthetic process"/>
    <property type="evidence" value="ECO:0007669"/>
    <property type="project" value="UniProtKB-KW"/>
</dbReference>
<keyword evidence="7" id="KW-0791">Threonine biosynthesis</keyword>
<evidence type="ECO:0000313" key="19">
    <source>
        <dbReference type="Proteomes" id="UP001174694"/>
    </source>
</evidence>
<keyword evidence="8" id="KW-0547">Nucleotide-binding</keyword>
<evidence type="ECO:0000256" key="3">
    <source>
        <dbReference type="ARBA" id="ARBA00012078"/>
    </source>
</evidence>
<dbReference type="FunFam" id="3.30.230.10:FF:000068">
    <property type="entry name" value="Homoserine kinase"/>
    <property type="match status" value="1"/>
</dbReference>
<proteinExistence type="inferred from homology"/>
<evidence type="ECO:0000256" key="11">
    <source>
        <dbReference type="ARBA" id="ARBA00023011"/>
    </source>
</evidence>
<dbReference type="GO" id="GO:0016126">
    <property type="term" value="P:sterol biosynthetic process"/>
    <property type="evidence" value="ECO:0007669"/>
    <property type="project" value="UniProtKB-KW"/>
</dbReference>
<keyword evidence="5" id="KW-0028">Amino-acid biosynthesis</keyword>
<keyword evidence="9 18" id="KW-0418">Kinase</keyword>
<dbReference type="InterPro" id="IPR006204">
    <property type="entry name" value="GHMP_kinase_N_dom"/>
</dbReference>
<keyword evidence="10" id="KW-0067">ATP-binding</keyword>
<dbReference type="Pfam" id="PF08544">
    <property type="entry name" value="GHMP_kinases_C"/>
    <property type="match status" value="1"/>
</dbReference>
<dbReference type="EMBL" id="JANBVO010000002">
    <property type="protein sequence ID" value="KAJ9156189.1"/>
    <property type="molecule type" value="Genomic_DNA"/>
</dbReference>
<evidence type="ECO:0000256" key="15">
    <source>
        <dbReference type="ARBA" id="ARBA00054121"/>
    </source>
</evidence>
<evidence type="ECO:0000256" key="9">
    <source>
        <dbReference type="ARBA" id="ARBA00022777"/>
    </source>
</evidence>
<dbReference type="EC" id="2.7.1.39" evidence="3"/>
<dbReference type="InterPro" id="IPR020568">
    <property type="entry name" value="Ribosomal_Su5_D2-typ_SF"/>
</dbReference>
<accession>A0AA38VWA0</accession>
<feature type="domain" description="GHMP kinase N-terminal" evidence="16">
    <location>
        <begin position="70"/>
        <end position="155"/>
    </location>
</feature>
<dbReference type="Pfam" id="PF00288">
    <property type="entry name" value="GHMP_kinases_N"/>
    <property type="match status" value="1"/>
</dbReference>
<reference evidence="18" key="1">
    <citation type="submission" date="2022-07" db="EMBL/GenBank/DDBJ databases">
        <title>Fungi with potential for degradation of polypropylene.</title>
        <authorList>
            <person name="Gostincar C."/>
        </authorList>
    </citation>
    <scope>NUCLEOTIDE SEQUENCE</scope>
    <source>
        <strain evidence="18">EXF-13308</strain>
    </source>
</reference>
<evidence type="ECO:0000256" key="1">
    <source>
        <dbReference type="ARBA" id="ARBA00005015"/>
    </source>
</evidence>
<evidence type="ECO:0000256" key="4">
    <source>
        <dbReference type="ARBA" id="ARBA00017858"/>
    </source>
</evidence>
<organism evidence="18 19">
    <name type="scientific">Pleurostoma richardsiae</name>
    <dbReference type="NCBI Taxonomy" id="41990"/>
    <lineage>
        <taxon>Eukaryota</taxon>
        <taxon>Fungi</taxon>
        <taxon>Dikarya</taxon>
        <taxon>Ascomycota</taxon>
        <taxon>Pezizomycotina</taxon>
        <taxon>Sordariomycetes</taxon>
        <taxon>Sordariomycetidae</taxon>
        <taxon>Calosphaeriales</taxon>
        <taxon>Pleurostomataceae</taxon>
        <taxon>Pleurostoma</taxon>
    </lineage>
</organism>
<evidence type="ECO:0000256" key="8">
    <source>
        <dbReference type="ARBA" id="ARBA00022741"/>
    </source>
</evidence>
<dbReference type="PANTHER" id="PTHR20861">
    <property type="entry name" value="HOMOSERINE/4-DIPHOSPHOCYTIDYL-2-C-METHYL-D-ERYTHRITOL KINASE"/>
    <property type="match status" value="1"/>
</dbReference>
<name>A0AA38VWA0_9PEZI</name>
<keyword evidence="12" id="KW-1207">Sterol metabolism</keyword>
<keyword evidence="13" id="KW-0443">Lipid metabolism</keyword>
<comment type="catalytic activity">
    <reaction evidence="14">
        <text>L-homoserine + ATP = O-phospho-L-homoserine + ADP + H(+)</text>
        <dbReference type="Rhea" id="RHEA:13985"/>
        <dbReference type="ChEBI" id="CHEBI:15378"/>
        <dbReference type="ChEBI" id="CHEBI:30616"/>
        <dbReference type="ChEBI" id="CHEBI:57476"/>
        <dbReference type="ChEBI" id="CHEBI:57590"/>
        <dbReference type="ChEBI" id="CHEBI:456216"/>
        <dbReference type="EC" id="2.7.1.39"/>
    </reaction>
    <physiologicalReaction direction="left-to-right" evidence="14">
        <dbReference type="Rhea" id="RHEA:13986"/>
    </physiologicalReaction>
</comment>
<dbReference type="Gene3D" id="3.30.70.890">
    <property type="entry name" value="GHMP kinase, C-terminal domain"/>
    <property type="match status" value="1"/>
</dbReference>
<dbReference type="NCBIfam" id="TIGR00191">
    <property type="entry name" value="thrB"/>
    <property type="match status" value="1"/>
</dbReference>
<dbReference type="InterPro" id="IPR036554">
    <property type="entry name" value="GHMP_kinase_C_sf"/>
</dbReference>
<dbReference type="AlphaFoldDB" id="A0AA38VWA0"/>
<evidence type="ECO:0000256" key="5">
    <source>
        <dbReference type="ARBA" id="ARBA00022605"/>
    </source>
</evidence>
<evidence type="ECO:0000256" key="10">
    <source>
        <dbReference type="ARBA" id="ARBA00022840"/>
    </source>
</evidence>
<dbReference type="PRINTS" id="PR00958">
    <property type="entry name" value="HOMSERKINASE"/>
</dbReference>
<evidence type="ECO:0000256" key="13">
    <source>
        <dbReference type="ARBA" id="ARBA00023221"/>
    </source>
</evidence>
<gene>
    <name evidence="18" type="ORF">NKR23_g1275</name>
</gene>
<evidence type="ECO:0000256" key="6">
    <source>
        <dbReference type="ARBA" id="ARBA00022679"/>
    </source>
</evidence>
<dbReference type="InterPro" id="IPR014721">
    <property type="entry name" value="Ribsml_uS5_D2-typ_fold_subgr"/>
</dbReference>
<dbReference type="Gene3D" id="3.30.230.10">
    <property type="match status" value="1"/>
</dbReference>
<keyword evidence="19" id="KW-1185">Reference proteome</keyword>